<feature type="compositionally biased region" description="Low complexity" evidence="5">
    <location>
        <begin position="115"/>
        <end position="130"/>
    </location>
</feature>
<dbReference type="RefSeq" id="WP_124153549.1">
    <property type="nucleotide sequence ID" value="NZ_RQIS01000023.1"/>
</dbReference>
<dbReference type="EMBL" id="RQIS01000023">
    <property type="protein sequence ID" value="RQH01146.1"/>
    <property type="molecule type" value="Genomic_DNA"/>
</dbReference>
<evidence type="ECO:0000259" key="6">
    <source>
        <dbReference type="SMART" id="SM00528"/>
    </source>
</evidence>
<dbReference type="PANTHER" id="PTHR38097:SF2">
    <property type="entry name" value="DNA-BINDING PROTEIN STPA"/>
    <property type="match status" value="1"/>
</dbReference>
<dbReference type="InterPro" id="IPR027444">
    <property type="entry name" value="H-NS_C_dom"/>
</dbReference>
<protein>
    <submittedName>
        <fullName evidence="7">H-NS histone family protein</fullName>
    </submittedName>
</protein>
<reference evidence="7 8" key="1">
    <citation type="submission" date="2018-11" db="EMBL/GenBank/DDBJ databases">
        <title>Paraburkholderia sp. DHOA04, isolated from soil.</title>
        <authorList>
            <person name="Gao Z.-H."/>
            <person name="Qiu L.-H."/>
            <person name="Fu J.-C."/>
        </authorList>
    </citation>
    <scope>NUCLEOTIDE SEQUENCE [LARGE SCALE GENOMIC DNA]</scope>
    <source>
        <strain evidence="7 8">DHOA04</strain>
    </source>
</reference>
<organism evidence="7 8">
    <name type="scientific">Paraburkholderia dinghuensis</name>
    <dbReference type="NCBI Taxonomy" id="2305225"/>
    <lineage>
        <taxon>Bacteria</taxon>
        <taxon>Pseudomonadati</taxon>
        <taxon>Pseudomonadota</taxon>
        <taxon>Betaproteobacteria</taxon>
        <taxon>Burkholderiales</taxon>
        <taxon>Burkholderiaceae</taxon>
        <taxon>Paraburkholderia</taxon>
    </lineage>
</organism>
<gene>
    <name evidence="7" type="ORF">D1Y85_23905</name>
</gene>
<feature type="domain" description="DNA-binding protein H-NS-like C-terminal" evidence="6">
    <location>
        <begin position="72"/>
        <end position="112"/>
    </location>
</feature>
<evidence type="ECO:0000256" key="4">
    <source>
        <dbReference type="ARBA" id="ARBA00023125"/>
    </source>
</evidence>
<sequence length="194" mass="19838">MVTLDSIKVKIAKLEKQALAIAEKQSAVGLEKIRGLMHKHGLSVADIESFVGKKRGRKPSAKTANGAAKSARGATKSVAPKYVDPKSGATWSGRGRAPAWIKDVKDRSRFLIDGSAGQKAGGTKAAAAKKAPAKRAAVKKVGRKAVVAKKASAQGRAAARKKAAPARKSATGRKVAARKGASAAVNAAAPAAES</sequence>
<name>A0A3N6PPM6_9BURK</name>
<evidence type="ECO:0000256" key="2">
    <source>
        <dbReference type="ARBA" id="ARBA00010610"/>
    </source>
</evidence>
<feature type="region of interest" description="Disordered" evidence="5">
    <location>
        <begin position="152"/>
        <end position="194"/>
    </location>
</feature>
<dbReference type="OrthoDB" id="5297879at2"/>
<dbReference type="GO" id="GO:0003677">
    <property type="term" value="F:DNA binding"/>
    <property type="evidence" value="ECO:0007669"/>
    <property type="project" value="UniProtKB-KW"/>
</dbReference>
<dbReference type="Gene3D" id="4.10.430.30">
    <property type="match status" value="1"/>
</dbReference>
<dbReference type="Pfam" id="PF00816">
    <property type="entry name" value="Histone_HNS"/>
    <property type="match status" value="1"/>
</dbReference>
<comment type="caution">
    <text evidence="7">The sequence shown here is derived from an EMBL/GenBank/DDBJ whole genome shotgun (WGS) entry which is preliminary data.</text>
</comment>
<evidence type="ECO:0000256" key="5">
    <source>
        <dbReference type="SAM" id="MobiDB-lite"/>
    </source>
</evidence>
<keyword evidence="8" id="KW-1185">Reference proteome</keyword>
<dbReference type="AlphaFoldDB" id="A0A3N6PPM6"/>
<dbReference type="GO" id="GO:0009295">
    <property type="term" value="C:nucleoid"/>
    <property type="evidence" value="ECO:0007669"/>
    <property type="project" value="UniProtKB-SubCell"/>
</dbReference>
<feature type="region of interest" description="Disordered" evidence="5">
    <location>
        <begin position="53"/>
        <end position="96"/>
    </location>
</feature>
<feature type="region of interest" description="Disordered" evidence="5">
    <location>
        <begin position="115"/>
        <end position="136"/>
    </location>
</feature>
<comment type="similarity">
    <text evidence="2">Belongs to the histone-like protein H-NS family.</text>
</comment>
<evidence type="ECO:0000313" key="7">
    <source>
        <dbReference type="EMBL" id="RQH01146.1"/>
    </source>
</evidence>
<dbReference type="SUPFAM" id="SSF81273">
    <property type="entry name" value="H-NS histone-like proteins"/>
    <property type="match status" value="1"/>
</dbReference>
<evidence type="ECO:0000256" key="1">
    <source>
        <dbReference type="ARBA" id="ARBA00004453"/>
    </source>
</evidence>
<comment type="subcellular location">
    <subcellularLocation>
        <location evidence="1">Cytoplasm</location>
        <location evidence="1">Nucleoid</location>
    </subcellularLocation>
</comment>
<evidence type="ECO:0000313" key="8">
    <source>
        <dbReference type="Proteomes" id="UP000272778"/>
    </source>
</evidence>
<accession>A0A3N6PPM6</accession>
<keyword evidence="4" id="KW-0238">DNA-binding</keyword>
<keyword evidence="3" id="KW-0963">Cytoplasm</keyword>
<dbReference type="Proteomes" id="UP000272778">
    <property type="component" value="Unassembled WGS sequence"/>
</dbReference>
<proteinExistence type="inferred from homology"/>
<dbReference type="PANTHER" id="PTHR38097">
    <property type="match status" value="1"/>
</dbReference>
<feature type="compositionally biased region" description="Low complexity" evidence="5">
    <location>
        <begin position="178"/>
        <end position="194"/>
    </location>
</feature>
<evidence type="ECO:0000256" key="3">
    <source>
        <dbReference type="ARBA" id="ARBA00022490"/>
    </source>
</evidence>
<dbReference type="SMART" id="SM00528">
    <property type="entry name" value="HNS"/>
    <property type="match status" value="1"/>
</dbReference>